<evidence type="ECO:0000256" key="2">
    <source>
        <dbReference type="ARBA" id="ARBA00029839"/>
    </source>
</evidence>
<gene>
    <name evidence="5" type="ORF">BI364_10335</name>
</gene>
<dbReference type="AlphaFoldDB" id="A0A1D8IPJ5"/>
<dbReference type="InterPro" id="IPR003018">
    <property type="entry name" value="GAF"/>
</dbReference>
<dbReference type="Proteomes" id="UP000095401">
    <property type="component" value="Chromosome"/>
</dbReference>
<evidence type="ECO:0000259" key="4">
    <source>
        <dbReference type="PROSITE" id="PS50887"/>
    </source>
</evidence>
<dbReference type="InterPro" id="IPR029787">
    <property type="entry name" value="Nucleotide_cyclase"/>
</dbReference>
<evidence type="ECO:0000313" key="6">
    <source>
        <dbReference type="Proteomes" id="UP000095401"/>
    </source>
</evidence>
<dbReference type="PANTHER" id="PTHR33121:SF70">
    <property type="entry name" value="SIGNALING PROTEIN YKOW"/>
    <property type="match status" value="1"/>
</dbReference>
<dbReference type="PROSITE" id="PS50887">
    <property type="entry name" value="GGDEF"/>
    <property type="match status" value="1"/>
</dbReference>
<dbReference type="InterPro" id="IPR012292">
    <property type="entry name" value="Globin/Proto"/>
</dbReference>
<dbReference type="Gene3D" id="3.20.20.450">
    <property type="entry name" value="EAL domain"/>
    <property type="match status" value="1"/>
</dbReference>
<dbReference type="SMART" id="SM00052">
    <property type="entry name" value="EAL"/>
    <property type="match status" value="1"/>
</dbReference>
<evidence type="ECO:0000313" key="5">
    <source>
        <dbReference type="EMBL" id="AOU98304.1"/>
    </source>
</evidence>
<dbReference type="InterPro" id="IPR043128">
    <property type="entry name" value="Rev_trsase/Diguanyl_cyclase"/>
</dbReference>
<dbReference type="GO" id="GO:0071111">
    <property type="term" value="F:cyclic-guanylate-specific phosphodiesterase activity"/>
    <property type="evidence" value="ECO:0007669"/>
    <property type="project" value="InterPro"/>
</dbReference>
<dbReference type="CDD" id="cd01948">
    <property type="entry name" value="EAL"/>
    <property type="match status" value="1"/>
</dbReference>
<dbReference type="SUPFAM" id="SSF141868">
    <property type="entry name" value="EAL domain-like"/>
    <property type="match status" value="1"/>
</dbReference>
<proteinExistence type="predicted"/>
<dbReference type="InterPro" id="IPR001633">
    <property type="entry name" value="EAL_dom"/>
</dbReference>
<dbReference type="Pfam" id="PF00563">
    <property type="entry name" value="EAL"/>
    <property type="match status" value="1"/>
</dbReference>
<dbReference type="Gene3D" id="3.30.70.270">
    <property type="match status" value="1"/>
</dbReference>
<sequence length="1220" mass="135377">MTAKAPSPEESLLTLQSCILEATLAHEPPQQLLDQICRLTQKCLSRSVASIMVLGKDGRLHIAAAPDVPMGARADLEGLLPGTQAGSCGHAVSSGQAQFITNALTDDRWLNLLPLTNHYGVLACWSHPIVDRNGSIVGSFALSSFEPRHPADFHRQLLQTAATATAIVLEHAANLEHRHNLQRQLTRKLEIYRALVEEDDLVLRADTEYELLQDTCKTLVHDTPFCAVMIVQPTQDGWRNLAAAGPGSRQIETLLPLVDERSLIARAWREGRSLCDNDNLAAVHGTPWENWAIHHHWIATLATPIMRAGVSWAILVFAADQPQVFDGDIEALCQRIAALLGHGLDQIDLRQHLVALKQKEAHAARSDYLTDLPNRLSLEERLREVEMRSTRLKRPYAIVMLDLDGFKPVNDRYGHAVGDLLLIELATRLRKILRESDFIARLGGDEFVLVLEYLDGNDFQDNLSRSMERLHRVVELPFECEGASIRINISAGVALSSVGRQGDTLLREADAALYQAKDRQSGGSWWQTLGRAAQAPKPEFSPINPFSASAAHLLDRYQNALGPWLDGFVEAFYQQLVQDDLIAPILASVTDTEMVQLKQAQAGHLRFLATPSLQRNELQTVSERLGRIHFLTGVDAALLLRANAAYRDLLGSHLNLTVDARAALSLLNIIDARLGLDIQNQVDAMNQARLALRDVLSFVANAALGAMDNLHALISQLGALFGIRAVVLYRPDAEGFFDIVEAEGPAAARGRVQLSEPTYRVGLVSGHPRGKGVVTRAWHSLRIETVDHVEKDAGMTLWRDMQLALDVRSAVAMPLRDAQGHVLMVLALYGAYPHQFTHEDAQAFVHQLQTIAEHLLLMPNSSPKTGSIPLLTHKEQTHLRQRLFGEGLMLYFQPVIDLRTGQMVKIEALARLNLENGEPLLPGEFLPILGAAERYRLFWLTLQQALAALKRINHCFPTLQVTVNLPPSCLLESDLVARLTKVLDVYDALRHRIAFEVLETEEVDPCRAHETLKSLRELGVELALDDLGGGYGSLLRLIQEPFDVLKIDQNVVRRMTADPLSTLILLSTLIRLADDLDQALVVEGLETPDLIEVAQWLRIPLGQGFAIARPMPIEDLPDWVTHFRLPSKPTLPTSRLGLLALLFQHLPGKSMSTITYDNCPGKTVFTTLDVNEGDEVDAWHRRLHDASISKGDRMVALRHLFQWVGSDHGIEHLAARVLDV</sequence>
<dbReference type="CDD" id="cd01949">
    <property type="entry name" value="GGDEF"/>
    <property type="match status" value="1"/>
</dbReference>
<dbReference type="GO" id="GO:0019825">
    <property type="term" value="F:oxygen binding"/>
    <property type="evidence" value="ECO:0007669"/>
    <property type="project" value="InterPro"/>
</dbReference>
<organism evidence="5 6">
    <name type="scientific">Acidihalobacter yilgarnensis</name>
    <dbReference type="NCBI Taxonomy" id="2819280"/>
    <lineage>
        <taxon>Bacteria</taxon>
        <taxon>Pseudomonadati</taxon>
        <taxon>Pseudomonadota</taxon>
        <taxon>Gammaproteobacteria</taxon>
        <taxon>Chromatiales</taxon>
        <taxon>Ectothiorhodospiraceae</taxon>
        <taxon>Acidihalobacter</taxon>
    </lineage>
</organism>
<dbReference type="Gene3D" id="3.30.450.40">
    <property type="match status" value="3"/>
</dbReference>
<dbReference type="SUPFAM" id="SSF46458">
    <property type="entry name" value="Globin-like"/>
    <property type="match status" value="1"/>
</dbReference>
<dbReference type="PANTHER" id="PTHR33121">
    <property type="entry name" value="CYCLIC DI-GMP PHOSPHODIESTERASE PDEF"/>
    <property type="match status" value="1"/>
</dbReference>
<dbReference type="NCBIfam" id="TIGR00254">
    <property type="entry name" value="GGDEF"/>
    <property type="match status" value="1"/>
</dbReference>
<dbReference type="InterPro" id="IPR035919">
    <property type="entry name" value="EAL_sf"/>
</dbReference>
<keyword evidence="6" id="KW-1185">Reference proteome</keyword>
<dbReference type="SMART" id="SM00267">
    <property type="entry name" value="GGDEF"/>
    <property type="match status" value="1"/>
</dbReference>
<dbReference type="SMART" id="SM00065">
    <property type="entry name" value="GAF"/>
    <property type="match status" value="3"/>
</dbReference>
<dbReference type="InterPro" id="IPR009050">
    <property type="entry name" value="Globin-like_sf"/>
</dbReference>
<reference evidence="6" key="1">
    <citation type="submission" date="2016-09" db="EMBL/GenBank/DDBJ databases">
        <title>Acidihalobacter prosperus F5.</title>
        <authorList>
            <person name="Khaleque H.N."/>
            <person name="Ramsay J.P."/>
            <person name="Kaksonen A.H."/>
            <person name="Boxall N.J."/>
            <person name="Watkin E.L.J."/>
        </authorList>
    </citation>
    <scope>NUCLEOTIDE SEQUENCE [LARGE SCALE GENOMIC DNA]</scope>
    <source>
        <strain evidence="6">F5</strain>
    </source>
</reference>
<dbReference type="SUPFAM" id="SSF55073">
    <property type="entry name" value="Nucleotide cyclase"/>
    <property type="match status" value="1"/>
</dbReference>
<name>A0A1D8IPJ5_9GAMM</name>
<dbReference type="InterPro" id="IPR000160">
    <property type="entry name" value="GGDEF_dom"/>
</dbReference>
<dbReference type="InterPro" id="IPR029016">
    <property type="entry name" value="GAF-like_dom_sf"/>
</dbReference>
<dbReference type="Pfam" id="PF13185">
    <property type="entry name" value="GAF_2"/>
    <property type="match status" value="1"/>
</dbReference>
<dbReference type="GO" id="GO:0020037">
    <property type="term" value="F:heme binding"/>
    <property type="evidence" value="ECO:0007669"/>
    <property type="project" value="InterPro"/>
</dbReference>
<dbReference type="SUPFAM" id="SSF55781">
    <property type="entry name" value="GAF domain-like"/>
    <property type="match status" value="3"/>
</dbReference>
<dbReference type="EMBL" id="CP017415">
    <property type="protein sequence ID" value="AOU98304.1"/>
    <property type="molecule type" value="Genomic_DNA"/>
</dbReference>
<evidence type="ECO:0000259" key="3">
    <source>
        <dbReference type="PROSITE" id="PS50883"/>
    </source>
</evidence>
<evidence type="ECO:0000256" key="1">
    <source>
        <dbReference type="ARBA" id="ARBA00015125"/>
    </source>
</evidence>
<feature type="domain" description="GGDEF" evidence="4">
    <location>
        <begin position="394"/>
        <end position="531"/>
    </location>
</feature>
<dbReference type="Gene3D" id="1.10.490.10">
    <property type="entry name" value="Globins"/>
    <property type="match status" value="1"/>
</dbReference>
<dbReference type="PROSITE" id="PS50883">
    <property type="entry name" value="EAL"/>
    <property type="match status" value="1"/>
</dbReference>
<dbReference type="InterPro" id="IPR050706">
    <property type="entry name" value="Cyclic-di-GMP_PDE-like"/>
</dbReference>
<protein>
    <recommendedName>
        <fullName evidence="1">Diguanylate cyclase DosC</fullName>
    </recommendedName>
    <alternativeName>
        <fullName evidence="2">Direct oxygen-sensing cyclase</fullName>
    </alternativeName>
</protein>
<dbReference type="Pfam" id="PF01590">
    <property type="entry name" value="GAF"/>
    <property type="match status" value="2"/>
</dbReference>
<feature type="domain" description="EAL" evidence="3">
    <location>
        <begin position="872"/>
        <end position="1124"/>
    </location>
</feature>
<accession>A0A1D8IPJ5</accession>
<dbReference type="KEGG" id="aprs:BI364_10335"/>
<dbReference type="Pfam" id="PF00990">
    <property type="entry name" value="GGDEF"/>
    <property type="match status" value="1"/>
</dbReference>